<dbReference type="Proteomes" id="UP000001058">
    <property type="component" value="Unassembled WGS sequence"/>
</dbReference>
<evidence type="ECO:0000313" key="2">
    <source>
        <dbReference type="EMBL" id="EFJ46325.1"/>
    </source>
</evidence>
<sequence>MADLVLKWCCFLLSLLACLSAASLETSHLQLPFIVSALDSGASNVEKLRVQLRQAVEVSSYVDLLFTATEFLVHADGASRSYTYFRFPHVMSFFRTVHAYCSVRSLLRGKEV</sequence>
<accession>D8U1E4</accession>
<protein>
    <submittedName>
        <fullName evidence="2">Uncharacterized protein</fullName>
    </submittedName>
</protein>
<evidence type="ECO:0000313" key="3">
    <source>
        <dbReference type="Proteomes" id="UP000001058"/>
    </source>
</evidence>
<dbReference type="KEGG" id="vcn:VOLCADRAFT_93138"/>
<feature type="signal peptide" evidence="1">
    <location>
        <begin position="1"/>
        <end position="21"/>
    </location>
</feature>
<dbReference type="GeneID" id="9628729"/>
<evidence type="ECO:0000256" key="1">
    <source>
        <dbReference type="SAM" id="SignalP"/>
    </source>
</evidence>
<dbReference type="InParanoid" id="D8U1E4"/>
<name>D8U1E4_VOLCA</name>
<gene>
    <name evidence="2" type="ORF">VOLCADRAFT_93138</name>
</gene>
<dbReference type="RefSeq" id="XP_002952478.1">
    <property type="nucleotide sequence ID" value="XM_002952432.1"/>
</dbReference>
<organism evidence="3">
    <name type="scientific">Volvox carteri f. nagariensis</name>
    <dbReference type="NCBI Taxonomy" id="3068"/>
    <lineage>
        <taxon>Eukaryota</taxon>
        <taxon>Viridiplantae</taxon>
        <taxon>Chlorophyta</taxon>
        <taxon>core chlorophytes</taxon>
        <taxon>Chlorophyceae</taxon>
        <taxon>CS clade</taxon>
        <taxon>Chlamydomonadales</taxon>
        <taxon>Volvocaceae</taxon>
        <taxon>Volvox</taxon>
    </lineage>
</organism>
<dbReference type="EMBL" id="GL378351">
    <property type="protein sequence ID" value="EFJ46325.1"/>
    <property type="molecule type" value="Genomic_DNA"/>
</dbReference>
<dbReference type="AlphaFoldDB" id="D8U1E4"/>
<dbReference type="PROSITE" id="PS51257">
    <property type="entry name" value="PROKAR_LIPOPROTEIN"/>
    <property type="match status" value="1"/>
</dbReference>
<keyword evidence="3" id="KW-1185">Reference proteome</keyword>
<feature type="chain" id="PRO_5003124092" evidence="1">
    <location>
        <begin position="22"/>
        <end position="112"/>
    </location>
</feature>
<reference evidence="2 3" key="1">
    <citation type="journal article" date="2010" name="Science">
        <title>Genomic analysis of organismal complexity in the multicellular green alga Volvox carteri.</title>
        <authorList>
            <person name="Prochnik S.E."/>
            <person name="Umen J."/>
            <person name="Nedelcu A.M."/>
            <person name="Hallmann A."/>
            <person name="Miller S.M."/>
            <person name="Nishii I."/>
            <person name="Ferris P."/>
            <person name="Kuo A."/>
            <person name="Mitros T."/>
            <person name="Fritz-Laylin L.K."/>
            <person name="Hellsten U."/>
            <person name="Chapman J."/>
            <person name="Simakov O."/>
            <person name="Rensing S.A."/>
            <person name="Terry A."/>
            <person name="Pangilinan J."/>
            <person name="Kapitonov V."/>
            <person name="Jurka J."/>
            <person name="Salamov A."/>
            <person name="Shapiro H."/>
            <person name="Schmutz J."/>
            <person name="Grimwood J."/>
            <person name="Lindquist E."/>
            <person name="Lucas S."/>
            <person name="Grigoriev I.V."/>
            <person name="Schmitt R."/>
            <person name="Kirk D."/>
            <person name="Rokhsar D.S."/>
        </authorList>
    </citation>
    <scope>NUCLEOTIDE SEQUENCE [LARGE SCALE GENOMIC DNA]</scope>
    <source>
        <strain evidence="3">f. Nagariensis / Eve</strain>
    </source>
</reference>
<keyword evidence="1" id="KW-0732">Signal</keyword>
<proteinExistence type="predicted"/>